<protein>
    <submittedName>
        <fullName evidence="2">DUF4704 domain-containing protein</fullName>
    </submittedName>
</protein>
<sequence>MGVICSPDGDNFKVCIYFFSSSDVTSSSFLAPGSSQLFGENIFSQDLNCGVAQSKYCHILKLFVCKELNYSEFTHIYGLVLFKDIHILTDQSNLALRVDEVPLFQDIKDLPCSSEMDVTVINEGISTPIDLSFFAKWQQCYVGTILDRDAQFASAMDTVSYSMKIQVILLVQMMPPHTVAFEKTVMIPTSSFNRSAATLYTLECWRVLMKVFSMFRKRPKGFDESIQFYVVDAIKFLEFLTLRGYHEVSNLLTKFVITVIGRYLRKPEKMNETSQTWIQSRVMLRIVCQTPTNFDTVLEIIVAVDEMKSELVPRHLPLITSILICGTIVSRGDYIEQFIVAGMV</sequence>
<proteinExistence type="predicted"/>
<dbReference type="Proteomes" id="UP000035642">
    <property type="component" value="Unassembled WGS sequence"/>
</dbReference>
<evidence type="ECO:0000313" key="2">
    <source>
        <dbReference type="WBParaSite" id="ACAC_0000310201-mRNA-1"/>
    </source>
</evidence>
<reference evidence="2" key="2">
    <citation type="submission" date="2017-02" db="UniProtKB">
        <authorList>
            <consortium name="WormBaseParasite"/>
        </authorList>
    </citation>
    <scope>IDENTIFICATION</scope>
</reference>
<reference evidence="1" key="1">
    <citation type="submission" date="2012-09" db="EMBL/GenBank/DDBJ databases">
        <authorList>
            <person name="Martin A.A."/>
        </authorList>
    </citation>
    <scope>NUCLEOTIDE SEQUENCE</scope>
</reference>
<dbReference type="AlphaFoldDB" id="A0A0K0CZF6"/>
<organism evidence="1 2">
    <name type="scientific">Angiostrongylus cantonensis</name>
    <name type="common">Rat lungworm</name>
    <dbReference type="NCBI Taxonomy" id="6313"/>
    <lineage>
        <taxon>Eukaryota</taxon>
        <taxon>Metazoa</taxon>
        <taxon>Ecdysozoa</taxon>
        <taxon>Nematoda</taxon>
        <taxon>Chromadorea</taxon>
        <taxon>Rhabditida</taxon>
        <taxon>Rhabditina</taxon>
        <taxon>Rhabditomorpha</taxon>
        <taxon>Strongyloidea</taxon>
        <taxon>Metastrongylidae</taxon>
        <taxon>Angiostrongylus</taxon>
    </lineage>
</organism>
<keyword evidence="1" id="KW-1185">Reference proteome</keyword>
<dbReference type="WBParaSite" id="ACAC_0000310201-mRNA-1">
    <property type="protein sequence ID" value="ACAC_0000310201-mRNA-1"/>
    <property type="gene ID" value="ACAC_0000310201"/>
</dbReference>
<name>A0A0K0CZF6_ANGCA</name>
<accession>A0A0K0CZF6</accession>
<evidence type="ECO:0000313" key="1">
    <source>
        <dbReference type="Proteomes" id="UP000035642"/>
    </source>
</evidence>